<reference evidence="2" key="1">
    <citation type="journal article" date="2023" name="Hortic. Res.">
        <title>A chromosome-level phased genome enabling allele-level studies in sweet orange: a case study on citrus Huanglongbing tolerance.</title>
        <authorList>
            <person name="Wu B."/>
            <person name="Yu Q."/>
            <person name="Deng Z."/>
            <person name="Duan Y."/>
            <person name="Luo F."/>
            <person name="Gmitter F. Jr."/>
        </authorList>
    </citation>
    <scope>NUCLEOTIDE SEQUENCE [LARGE SCALE GENOMIC DNA]</scope>
    <source>
        <strain evidence="2">cv. Valencia</strain>
    </source>
</reference>
<gene>
    <name evidence="1" type="ORF">KPL71_007977</name>
</gene>
<organism evidence="1 2">
    <name type="scientific">Citrus sinensis</name>
    <name type="common">Sweet orange</name>
    <name type="synonym">Citrus aurantium var. sinensis</name>
    <dbReference type="NCBI Taxonomy" id="2711"/>
    <lineage>
        <taxon>Eukaryota</taxon>
        <taxon>Viridiplantae</taxon>
        <taxon>Streptophyta</taxon>
        <taxon>Embryophyta</taxon>
        <taxon>Tracheophyta</taxon>
        <taxon>Spermatophyta</taxon>
        <taxon>Magnoliopsida</taxon>
        <taxon>eudicotyledons</taxon>
        <taxon>Gunneridae</taxon>
        <taxon>Pentapetalae</taxon>
        <taxon>rosids</taxon>
        <taxon>malvids</taxon>
        <taxon>Sapindales</taxon>
        <taxon>Rutaceae</taxon>
        <taxon>Aurantioideae</taxon>
        <taxon>Citrus</taxon>
    </lineage>
</organism>
<keyword evidence="1" id="KW-0808">Transferase</keyword>
<name>A0ACB8M392_CITSI</name>
<keyword evidence="1" id="KW-0548">Nucleotidyltransferase</keyword>
<keyword evidence="1" id="KW-0695">RNA-directed DNA polymerase</keyword>
<dbReference type="Proteomes" id="UP000829398">
    <property type="component" value="Chromosome 3"/>
</dbReference>
<comment type="caution">
    <text evidence="1">The sequence shown here is derived from an EMBL/GenBank/DDBJ whole genome shotgun (WGS) entry which is preliminary data.</text>
</comment>
<evidence type="ECO:0000313" key="1">
    <source>
        <dbReference type="EMBL" id="KAH9780147.1"/>
    </source>
</evidence>
<accession>A0ACB8M392</accession>
<dbReference type="EMBL" id="CM039172">
    <property type="protein sequence ID" value="KAH9780147.1"/>
    <property type="molecule type" value="Genomic_DNA"/>
</dbReference>
<keyword evidence="2" id="KW-1185">Reference proteome</keyword>
<proteinExistence type="predicted"/>
<protein>
    <submittedName>
        <fullName evidence="1">Reverse transcriptase/RNA-dependent DNA polymerase</fullName>
    </submittedName>
</protein>
<evidence type="ECO:0000313" key="2">
    <source>
        <dbReference type="Proteomes" id="UP000829398"/>
    </source>
</evidence>
<sequence>MCQAKSRRGMRFRDLSSFNQALVEKQGWRIIQVPDSLVAGVMKARYFKHSSFMEAKTGSYPSFIWRSILWGREVVEKGLRWRIENGEQVKVYQSKWLPRHDTFKLISPCPPKLYLEIIVSELINEKHEWNEELIQQHFLRDDAEHITKIPLPRQPKPDQVVWHYDKKGEYSVKSGYQLALKMKSLDKASCSEKKQNSWNSI</sequence>